<evidence type="ECO:0000256" key="1">
    <source>
        <dbReference type="SAM" id="MobiDB-lite"/>
    </source>
</evidence>
<feature type="compositionally biased region" description="Basic and acidic residues" evidence="1">
    <location>
        <begin position="1172"/>
        <end position="1204"/>
    </location>
</feature>
<feature type="compositionally biased region" description="Basic residues" evidence="1">
    <location>
        <begin position="582"/>
        <end position="602"/>
    </location>
</feature>
<dbReference type="InterPro" id="IPR045063">
    <property type="entry name" value="Dynamin_N"/>
</dbReference>
<dbReference type="PANTHER" id="PTHR36681:SF3">
    <property type="entry name" value="NUCLEAR GTPASE, GERMINAL CENTER-ASSOCIATED, TANDEM DUPLICATE 3"/>
    <property type="match status" value="1"/>
</dbReference>
<gene>
    <name evidence="4" type="ORF">IMSHALPRED_001632</name>
</gene>
<dbReference type="Pfam" id="PF24564">
    <property type="entry name" value="DUF7605"/>
    <property type="match status" value="1"/>
</dbReference>
<dbReference type="EMBL" id="CAJPDT010000123">
    <property type="protein sequence ID" value="CAF9939789.1"/>
    <property type="molecule type" value="Genomic_DNA"/>
</dbReference>
<feature type="region of interest" description="Disordered" evidence="1">
    <location>
        <begin position="73"/>
        <end position="105"/>
    </location>
</feature>
<dbReference type="InterPro" id="IPR027417">
    <property type="entry name" value="P-loop_NTPase"/>
</dbReference>
<reference evidence="4" key="1">
    <citation type="submission" date="2021-03" db="EMBL/GenBank/DDBJ databases">
        <authorList>
            <person name="Tagirdzhanova G."/>
        </authorList>
    </citation>
    <scope>NUCLEOTIDE SEQUENCE</scope>
</reference>
<evidence type="ECO:0000313" key="4">
    <source>
        <dbReference type="EMBL" id="CAF9939789.1"/>
    </source>
</evidence>
<dbReference type="InterPro" id="IPR056024">
    <property type="entry name" value="DUF7605"/>
</dbReference>
<evidence type="ECO:0008006" key="6">
    <source>
        <dbReference type="Google" id="ProtNLM"/>
    </source>
</evidence>
<dbReference type="OrthoDB" id="3598281at2759"/>
<organism evidence="4 5">
    <name type="scientific">Imshaugia aleurites</name>
    <dbReference type="NCBI Taxonomy" id="172621"/>
    <lineage>
        <taxon>Eukaryota</taxon>
        <taxon>Fungi</taxon>
        <taxon>Dikarya</taxon>
        <taxon>Ascomycota</taxon>
        <taxon>Pezizomycotina</taxon>
        <taxon>Lecanoromycetes</taxon>
        <taxon>OSLEUM clade</taxon>
        <taxon>Lecanoromycetidae</taxon>
        <taxon>Lecanorales</taxon>
        <taxon>Lecanorineae</taxon>
        <taxon>Parmeliaceae</taxon>
        <taxon>Imshaugia</taxon>
    </lineage>
</organism>
<feature type="region of interest" description="Disordered" evidence="1">
    <location>
        <begin position="28"/>
        <end position="57"/>
    </location>
</feature>
<dbReference type="Proteomes" id="UP000664534">
    <property type="component" value="Unassembled WGS sequence"/>
</dbReference>
<feature type="compositionally biased region" description="Acidic residues" evidence="1">
    <location>
        <begin position="607"/>
        <end position="617"/>
    </location>
</feature>
<feature type="region of interest" description="Disordered" evidence="1">
    <location>
        <begin position="570"/>
        <end position="645"/>
    </location>
</feature>
<dbReference type="PANTHER" id="PTHR36681">
    <property type="entry name" value="NUCLEAR GTPASE, GERMINAL CENTER-ASSOCIATED, TANDEM DUPLICATE 3"/>
    <property type="match status" value="1"/>
</dbReference>
<feature type="compositionally biased region" description="Low complexity" evidence="1">
    <location>
        <begin position="1228"/>
        <end position="1239"/>
    </location>
</feature>
<evidence type="ECO:0000259" key="2">
    <source>
        <dbReference type="Pfam" id="PF00350"/>
    </source>
</evidence>
<comment type="caution">
    <text evidence="4">The sequence shown here is derived from an EMBL/GenBank/DDBJ whole genome shotgun (WGS) entry which is preliminary data.</text>
</comment>
<name>A0A8H3J317_9LECA</name>
<dbReference type="Gene3D" id="3.40.50.300">
    <property type="entry name" value="P-loop containing nucleotide triphosphate hydrolases"/>
    <property type="match status" value="1"/>
</dbReference>
<dbReference type="SUPFAM" id="SSF52540">
    <property type="entry name" value="P-loop containing nucleoside triphosphate hydrolases"/>
    <property type="match status" value="1"/>
</dbReference>
<feature type="domain" description="DUF7605" evidence="3">
    <location>
        <begin position="888"/>
        <end position="1062"/>
    </location>
</feature>
<protein>
    <recommendedName>
        <fullName evidence="6">Nuclear GTPase SLIP-GC</fullName>
    </recommendedName>
</protein>
<dbReference type="Pfam" id="PF00350">
    <property type="entry name" value="Dynamin_N"/>
    <property type="match status" value="1"/>
</dbReference>
<evidence type="ECO:0000259" key="3">
    <source>
        <dbReference type="Pfam" id="PF24564"/>
    </source>
</evidence>
<feature type="compositionally biased region" description="Polar residues" evidence="1">
    <location>
        <begin position="28"/>
        <end position="38"/>
    </location>
</feature>
<dbReference type="AlphaFoldDB" id="A0A8H3J317"/>
<feature type="domain" description="Dynamin N-terminal" evidence="2">
    <location>
        <begin position="263"/>
        <end position="476"/>
    </location>
</feature>
<accession>A0A8H3J317</accession>
<keyword evidence="5" id="KW-1185">Reference proteome</keyword>
<feature type="compositionally biased region" description="Basic and acidic residues" evidence="1">
    <location>
        <begin position="1213"/>
        <end position="1224"/>
    </location>
</feature>
<feature type="compositionally biased region" description="Acidic residues" evidence="1">
    <location>
        <begin position="1150"/>
        <end position="1168"/>
    </location>
</feature>
<evidence type="ECO:0000313" key="5">
    <source>
        <dbReference type="Proteomes" id="UP000664534"/>
    </source>
</evidence>
<feature type="region of interest" description="Disordered" evidence="1">
    <location>
        <begin position="1150"/>
        <end position="1239"/>
    </location>
</feature>
<sequence length="1239" mass="138023">MGDLDTYRDKIIVFEAVKASDTSRLVTRQPLQPTTAQIFSPPGGSSRKFASFDGASDENTTPVSAILHDALQPSRATHGQVRSRLTPEMGATTPLSTSDHTGGTADMSGFDQYYASWRDRIQVSYPDYDDGQIRDSLRRSWIKVPEYERAKYQMQATSSDHRAHGIKSEPITESKFHDTPVVGPPLSAPELEEEQKHKSFQLHTLLKDAGPGMLETSVEQGVKLLDQLKAPLLDKMENSPDAVQWIQQIDNLIKQAVKTKTVIGVVGNTGAGKSSVINAMLDEERLVPTNCMRACTAVVTEISYNYGEKPYCAQIEFISPADWERELKTLYQDLLDGDGKVSRDCANEDTDAGIAYAKIKAVYPRKTKEDIANSSIQTMLREVSHVLEKSTGNKDKDKKKERKEMEFWPLIRVVRIHVKSQALATGAVIVDLPGVHDANAARAAVAEGYMKQCTGLWIVAPINRAVDDKAAKSLLGESFKRQLKMDGGFNSVTFICSKTDDISLEEAQDSLGLSDEMEPDWEELEKLVKKSKSMKKQMDEMKDTKAVYGESMNDLDEQIEVWDGLKEKLEGGGAVFPPKPKIAGKKRKGNSNDKARKKQRRTKSSDDESDDVEDSDFSDGSNEDEKGSEDESESQDPLTEEQIVAKLQELRATKKEARAQRSEITERINQMRKEIDENKKAEEEIESKMSALCISGRNAYSKGAIQQDFAAGIKELDQELAAEEDEENFDPDAEIRDYDEVARGLPVFCVSSRGYQKLQGRLRKDPHIAGFTNIEETEIPQLQAHCEKLTETGRSANCRTFINKLSQLLNSLTLWASSDGTSANMTAEQRAREARYLQKGLRSLESGLESAVKTACKELGDEFSDNIYDKYETAISNATNDSIATALKWGATVNREDRAAGGLHWSTYKAICRRNGVYTNAQGPHKWNVELAEPMMKLLASGWEKVFSRRSSMVMASFARNAAACLRKFHKDIEARARQIGTGIAGLHMLQQQVGNYENLLKDLSASVKDTINTNQKEIDREFIPVIEQAMMAAYDACVDERGPGSFARMKAAMNSHVAQERHTMFQSSADNVRSRLSVMLKELDVSMNDKADEVYIAMRRDYNSVLGGGEVPQSGEILPKTQRLVRKEMMRIIGGVERLFQKIAGLEVKDEDDEDEKVAPINDDEDGGLSFDKEEKDEDIKVEREASPSGQLRDEQQMKREASSDESMANVDSDRESETKLEDSDGSESSAGSESESD</sequence>
<proteinExistence type="predicted"/>